<name>A0ABD5NL23_9EURY</name>
<gene>
    <name evidence="1" type="ORF">ACFOUR_03600</name>
</gene>
<protein>
    <submittedName>
        <fullName evidence="1">Uncharacterized protein</fullName>
    </submittedName>
</protein>
<reference evidence="1 2" key="1">
    <citation type="journal article" date="2019" name="Int. J. Syst. Evol. Microbiol.">
        <title>The Global Catalogue of Microorganisms (GCM) 10K type strain sequencing project: providing services to taxonomists for standard genome sequencing and annotation.</title>
        <authorList>
            <consortium name="The Broad Institute Genomics Platform"/>
            <consortium name="The Broad Institute Genome Sequencing Center for Infectious Disease"/>
            <person name="Wu L."/>
            <person name="Ma J."/>
        </authorList>
    </citation>
    <scope>NUCLEOTIDE SEQUENCE [LARGE SCALE GENOMIC DNA]</scope>
    <source>
        <strain evidence="1 2">IBRC-M 10256</strain>
    </source>
</reference>
<dbReference type="RefSeq" id="WP_256533690.1">
    <property type="nucleotide sequence ID" value="NZ_CP101824.1"/>
</dbReference>
<dbReference type="AlphaFoldDB" id="A0ABD5NL23"/>
<dbReference type="EMBL" id="JBHSAQ010000002">
    <property type="protein sequence ID" value="MFC3957460.1"/>
    <property type="molecule type" value="Genomic_DNA"/>
</dbReference>
<evidence type="ECO:0000313" key="2">
    <source>
        <dbReference type="Proteomes" id="UP001595846"/>
    </source>
</evidence>
<evidence type="ECO:0000313" key="1">
    <source>
        <dbReference type="EMBL" id="MFC3957460.1"/>
    </source>
</evidence>
<accession>A0ABD5NL23</accession>
<dbReference type="GeneID" id="73902822"/>
<comment type="caution">
    <text evidence="1">The sequence shown here is derived from an EMBL/GenBank/DDBJ whole genome shotgun (WGS) entry which is preliminary data.</text>
</comment>
<proteinExistence type="predicted"/>
<organism evidence="1 2">
    <name type="scientific">Halovivax cerinus</name>
    <dbReference type="NCBI Taxonomy" id="1487865"/>
    <lineage>
        <taxon>Archaea</taxon>
        <taxon>Methanobacteriati</taxon>
        <taxon>Methanobacteriota</taxon>
        <taxon>Stenosarchaea group</taxon>
        <taxon>Halobacteria</taxon>
        <taxon>Halobacteriales</taxon>
        <taxon>Natrialbaceae</taxon>
        <taxon>Halovivax</taxon>
    </lineage>
</organism>
<keyword evidence="2" id="KW-1185">Reference proteome</keyword>
<sequence>MEESPVMTNDRSDPVHRALGMYAQLLETGLSQDPRSGSTIHLLKRFENAQIQTLMEFGEAETQEQISRTESLLDTWLQTQTDMWKASVENDSLETLQSLRQLLSDINQFREGEYAFTQHDINIKISEQADLHSTHYKQRLADGFRRRLAELQFAAYAWAFHLFKEDELSEATIRWVLETAIPEDFGSVRELSEMFFRMREARGLASSWEQWNMNRELDRNFGVATTGPATSTWLLSFYCSALVWITLSTDQRISEIEDPQDSPALDYADRTLQLDQVLETLELYKETYPLESLLIDDAAVERTCENLTEYFEGVQATFKQQEREWTRAQPIDNSLVEHFEERANSRLNDSTFRAALTNLKKITEVDDLDDENTASFDMSLWYPRRLFVETGISTTFTNSLSPVLTRYREFVINQLNFKTQRVSSHNRLPQELDDIIGNHTVELIITGGSEPASTLRNHEKSNRTSNRRLRSYLEYGDTPVLNDFGADYLTLVLYEVEFAYEESSTNTPLSIDYTPGESVDDWQDIKTSSDADPSDWVRFNINYDAVIQSDIQTGILLTL</sequence>
<dbReference type="Proteomes" id="UP001595846">
    <property type="component" value="Unassembled WGS sequence"/>
</dbReference>